<organism evidence="1 2">
    <name type="scientific">Populus trichocarpa</name>
    <name type="common">Western balsam poplar</name>
    <name type="synonym">Populus balsamifera subsp. trichocarpa</name>
    <dbReference type="NCBI Taxonomy" id="3694"/>
    <lineage>
        <taxon>Eukaryota</taxon>
        <taxon>Viridiplantae</taxon>
        <taxon>Streptophyta</taxon>
        <taxon>Embryophyta</taxon>
        <taxon>Tracheophyta</taxon>
        <taxon>Spermatophyta</taxon>
        <taxon>Magnoliopsida</taxon>
        <taxon>eudicotyledons</taxon>
        <taxon>Gunneridae</taxon>
        <taxon>Pentapetalae</taxon>
        <taxon>rosids</taxon>
        <taxon>fabids</taxon>
        <taxon>Malpighiales</taxon>
        <taxon>Salicaceae</taxon>
        <taxon>Saliceae</taxon>
        <taxon>Populus</taxon>
    </lineage>
</organism>
<evidence type="ECO:0000313" key="1">
    <source>
        <dbReference type="EMBL" id="RQP01155.1"/>
    </source>
</evidence>
<accession>A0A3N7HVZ5</accession>
<evidence type="ECO:0000313" key="2">
    <source>
        <dbReference type="Proteomes" id="UP000006729"/>
    </source>
</evidence>
<proteinExistence type="predicted"/>
<dbReference type="InParanoid" id="A0A3N7HVZ5"/>
<dbReference type="Proteomes" id="UP000006729">
    <property type="component" value="Chromosome 16"/>
</dbReference>
<dbReference type="AlphaFoldDB" id="A0A3N7HVZ5"/>
<dbReference type="EMBL" id="CM009305">
    <property type="protein sequence ID" value="RQP01155.1"/>
    <property type="molecule type" value="Genomic_DNA"/>
</dbReference>
<sequence>MMNYLELRTRLGKWQIWPPSAVVADVGLGKISLPPFVFVW</sequence>
<name>A0A3N7HVZ5_POPTR</name>
<reference evidence="1 2" key="1">
    <citation type="journal article" date="2006" name="Science">
        <title>The genome of black cottonwood, Populus trichocarpa (Torr. &amp; Gray).</title>
        <authorList>
            <person name="Tuskan G.A."/>
            <person name="Difazio S."/>
            <person name="Jansson S."/>
            <person name="Bohlmann J."/>
            <person name="Grigoriev I."/>
            <person name="Hellsten U."/>
            <person name="Putnam N."/>
            <person name="Ralph S."/>
            <person name="Rombauts S."/>
            <person name="Salamov A."/>
            <person name="Schein J."/>
            <person name="Sterck L."/>
            <person name="Aerts A."/>
            <person name="Bhalerao R.R."/>
            <person name="Bhalerao R.P."/>
            <person name="Blaudez D."/>
            <person name="Boerjan W."/>
            <person name="Brun A."/>
            <person name="Brunner A."/>
            <person name="Busov V."/>
            <person name="Campbell M."/>
            <person name="Carlson J."/>
            <person name="Chalot M."/>
            <person name="Chapman J."/>
            <person name="Chen G.L."/>
            <person name="Cooper D."/>
            <person name="Coutinho P.M."/>
            <person name="Couturier J."/>
            <person name="Covert S."/>
            <person name="Cronk Q."/>
            <person name="Cunningham R."/>
            <person name="Davis J."/>
            <person name="Degroeve S."/>
            <person name="Dejardin A."/>
            <person name="Depamphilis C."/>
            <person name="Detter J."/>
            <person name="Dirks B."/>
            <person name="Dubchak I."/>
            <person name="Duplessis S."/>
            <person name="Ehlting J."/>
            <person name="Ellis B."/>
            <person name="Gendler K."/>
            <person name="Goodstein D."/>
            <person name="Gribskov M."/>
            <person name="Grimwood J."/>
            <person name="Groover A."/>
            <person name="Gunter L."/>
            <person name="Hamberger B."/>
            <person name="Heinze B."/>
            <person name="Helariutta Y."/>
            <person name="Henrissat B."/>
            <person name="Holligan D."/>
            <person name="Holt R."/>
            <person name="Huang W."/>
            <person name="Islam-Faridi N."/>
            <person name="Jones S."/>
            <person name="Jones-Rhoades M."/>
            <person name="Jorgensen R."/>
            <person name="Joshi C."/>
            <person name="Kangasjarvi J."/>
            <person name="Karlsson J."/>
            <person name="Kelleher C."/>
            <person name="Kirkpatrick R."/>
            <person name="Kirst M."/>
            <person name="Kohler A."/>
            <person name="Kalluri U."/>
            <person name="Larimer F."/>
            <person name="Leebens-Mack J."/>
            <person name="Leple J.C."/>
            <person name="Locascio P."/>
            <person name="Lou Y."/>
            <person name="Lucas S."/>
            <person name="Martin F."/>
            <person name="Montanini B."/>
            <person name="Napoli C."/>
            <person name="Nelson D.R."/>
            <person name="Nelson C."/>
            <person name="Nieminen K."/>
            <person name="Nilsson O."/>
            <person name="Pereda V."/>
            <person name="Peter G."/>
            <person name="Philippe R."/>
            <person name="Pilate G."/>
            <person name="Poliakov A."/>
            <person name="Razumovskaya J."/>
            <person name="Richardson P."/>
            <person name="Rinaldi C."/>
            <person name="Ritland K."/>
            <person name="Rouze P."/>
            <person name="Ryaboy D."/>
            <person name="Schmutz J."/>
            <person name="Schrader J."/>
            <person name="Segerman B."/>
            <person name="Shin H."/>
            <person name="Siddiqui A."/>
            <person name="Sterky F."/>
            <person name="Terry A."/>
            <person name="Tsai C.J."/>
            <person name="Uberbacher E."/>
            <person name="Unneberg P."/>
            <person name="Vahala J."/>
            <person name="Wall K."/>
            <person name="Wessler S."/>
            <person name="Yang G."/>
            <person name="Yin T."/>
            <person name="Douglas C."/>
            <person name="Marra M."/>
            <person name="Sandberg G."/>
            <person name="Van de Peer Y."/>
            <person name="Rokhsar D."/>
        </authorList>
    </citation>
    <scope>NUCLEOTIDE SEQUENCE [LARGE SCALE GENOMIC DNA]</scope>
    <source>
        <strain evidence="2">cv. Nisqually</strain>
    </source>
</reference>
<protein>
    <submittedName>
        <fullName evidence="1">Uncharacterized protein</fullName>
    </submittedName>
</protein>
<gene>
    <name evidence="1" type="ORF">POPTR_016G013600</name>
</gene>
<keyword evidence="2" id="KW-1185">Reference proteome</keyword>